<dbReference type="EMBL" id="LT607752">
    <property type="protein sequence ID" value="SCG80345.1"/>
    <property type="molecule type" value="Genomic_DNA"/>
</dbReference>
<dbReference type="AlphaFoldDB" id="A0A1C5KBY5"/>
<name>A0A1C5KBY5_9ACTN</name>
<protein>
    <submittedName>
        <fullName evidence="1">Uncharacterized protein</fullName>
    </submittedName>
</protein>
<dbReference type="Proteomes" id="UP000198226">
    <property type="component" value="Chromosome I"/>
</dbReference>
<sequence>MRVPAGAPDAVAPPTAGVTVGGAAGNGYGCRAGQPPRLAAAEAIDAANVLTWV</sequence>
<gene>
    <name evidence="1" type="ORF">GA0070623_5013</name>
</gene>
<organism evidence="1 2">
    <name type="scientific">Micromonospora rifamycinica</name>
    <dbReference type="NCBI Taxonomy" id="291594"/>
    <lineage>
        <taxon>Bacteria</taxon>
        <taxon>Bacillati</taxon>
        <taxon>Actinomycetota</taxon>
        <taxon>Actinomycetes</taxon>
        <taxon>Micromonosporales</taxon>
        <taxon>Micromonosporaceae</taxon>
        <taxon>Micromonospora</taxon>
    </lineage>
</organism>
<keyword evidence="2" id="KW-1185">Reference proteome</keyword>
<reference evidence="2" key="1">
    <citation type="submission" date="2016-06" db="EMBL/GenBank/DDBJ databases">
        <authorList>
            <person name="Varghese N."/>
            <person name="Submissions Spin"/>
        </authorList>
    </citation>
    <scope>NUCLEOTIDE SEQUENCE [LARGE SCALE GENOMIC DNA]</scope>
    <source>
        <strain evidence="2">DSM 44983</strain>
    </source>
</reference>
<evidence type="ECO:0000313" key="2">
    <source>
        <dbReference type="Proteomes" id="UP000198226"/>
    </source>
</evidence>
<evidence type="ECO:0000313" key="1">
    <source>
        <dbReference type="EMBL" id="SCG80345.1"/>
    </source>
</evidence>
<proteinExistence type="predicted"/>
<accession>A0A1C5KBY5</accession>